<keyword evidence="2" id="KW-1185">Reference proteome</keyword>
<dbReference type="AlphaFoldDB" id="A0A9W4SJ41"/>
<accession>A0A9W4SJ41</accession>
<evidence type="ECO:0000313" key="2">
    <source>
        <dbReference type="Proteomes" id="UP001153678"/>
    </source>
</evidence>
<feature type="non-terminal residue" evidence="1">
    <location>
        <position position="1"/>
    </location>
</feature>
<dbReference type="EMBL" id="CAMKVN010000801">
    <property type="protein sequence ID" value="CAI2171268.1"/>
    <property type="molecule type" value="Genomic_DNA"/>
</dbReference>
<proteinExistence type="predicted"/>
<protein>
    <submittedName>
        <fullName evidence="1">9792_t:CDS:1</fullName>
    </submittedName>
</protein>
<gene>
    <name evidence="1" type="ORF">FWILDA_LOCUS4995</name>
</gene>
<organism evidence="1 2">
    <name type="scientific">Funneliformis geosporum</name>
    <dbReference type="NCBI Taxonomy" id="1117311"/>
    <lineage>
        <taxon>Eukaryota</taxon>
        <taxon>Fungi</taxon>
        <taxon>Fungi incertae sedis</taxon>
        <taxon>Mucoromycota</taxon>
        <taxon>Glomeromycotina</taxon>
        <taxon>Glomeromycetes</taxon>
        <taxon>Glomerales</taxon>
        <taxon>Glomeraceae</taxon>
        <taxon>Funneliformis</taxon>
    </lineage>
</organism>
<dbReference type="OrthoDB" id="10552570at2759"/>
<comment type="caution">
    <text evidence="1">The sequence shown here is derived from an EMBL/GenBank/DDBJ whole genome shotgun (WGS) entry which is preliminary data.</text>
</comment>
<sequence length="129" mass="15039">PTDRSPYRRCSYHVNNDRSAHRWGSRYVNNSGEQIGWATTSHSFLFSFANNDHHSGYIERVSSDIAYQKYAVYYKTEFGPAFGSISILGNNIQRNDDKYAYPYINRILSDTKQIVDYEVFLVEVVNETY</sequence>
<name>A0A9W4SJ41_9GLOM</name>
<evidence type="ECO:0000313" key="1">
    <source>
        <dbReference type="EMBL" id="CAI2171268.1"/>
    </source>
</evidence>
<dbReference type="Proteomes" id="UP001153678">
    <property type="component" value="Unassembled WGS sequence"/>
</dbReference>
<reference evidence="1" key="1">
    <citation type="submission" date="2022-08" db="EMBL/GenBank/DDBJ databases">
        <authorList>
            <person name="Kallberg Y."/>
            <person name="Tangrot J."/>
            <person name="Rosling A."/>
        </authorList>
    </citation>
    <scope>NUCLEOTIDE SEQUENCE</scope>
    <source>
        <strain evidence="1">Wild A</strain>
    </source>
</reference>